<dbReference type="OrthoDB" id="1675439at2759"/>
<dbReference type="EMBL" id="CACTIH010000458">
    <property type="protein sequence ID" value="CAA2960879.1"/>
    <property type="molecule type" value="Genomic_DNA"/>
</dbReference>
<dbReference type="NCBIfam" id="TIGR01557">
    <property type="entry name" value="myb_SHAQKYF"/>
    <property type="match status" value="1"/>
</dbReference>
<dbReference type="PANTHER" id="PTHR31442:SF32">
    <property type="entry name" value="TWO-COMPONENT RESPONSE REGULATOR ORR21-LIKE"/>
    <property type="match status" value="1"/>
</dbReference>
<dbReference type="Gramene" id="OE9A028185T1">
    <property type="protein sequence ID" value="OE9A028185C1"/>
    <property type="gene ID" value="OE9A028185"/>
</dbReference>
<dbReference type="InterPro" id="IPR006447">
    <property type="entry name" value="Myb_dom_plants"/>
</dbReference>
<dbReference type="InterPro" id="IPR009057">
    <property type="entry name" value="Homeodomain-like_sf"/>
</dbReference>
<evidence type="ECO:0000259" key="5">
    <source>
        <dbReference type="PROSITE" id="PS51294"/>
    </source>
</evidence>
<dbReference type="SUPFAM" id="SSF46689">
    <property type="entry name" value="Homeodomain-like"/>
    <property type="match status" value="1"/>
</dbReference>
<dbReference type="InterPro" id="IPR001005">
    <property type="entry name" value="SANT/Myb"/>
</dbReference>
<dbReference type="InterPro" id="IPR017930">
    <property type="entry name" value="Myb_dom"/>
</dbReference>
<evidence type="ECO:0000313" key="7">
    <source>
        <dbReference type="Proteomes" id="UP000594638"/>
    </source>
</evidence>
<dbReference type="InterPro" id="IPR044841">
    <property type="entry name" value="LUX/BOA-like"/>
</dbReference>
<proteinExistence type="predicted"/>
<dbReference type="GO" id="GO:0005634">
    <property type="term" value="C:nucleus"/>
    <property type="evidence" value="ECO:0007669"/>
    <property type="project" value="UniProtKB-SubCell"/>
</dbReference>
<dbReference type="AlphaFoldDB" id="A0A8S0Q208"/>
<accession>A0A8S0Q208</accession>
<reference evidence="6 7" key="1">
    <citation type="submission" date="2019-12" db="EMBL/GenBank/DDBJ databases">
        <authorList>
            <person name="Alioto T."/>
            <person name="Alioto T."/>
            <person name="Gomez Garrido J."/>
        </authorList>
    </citation>
    <scope>NUCLEOTIDE SEQUENCE [LARGE SCALE GENOMIC DNA]</scope>
</reference>
<evidence type="ECO:0000256" key="2">
    <source>
        <dbReference type="ARBA" id="ARBA00023015"/>
    </source>
</evidence>
<dbReference type="Pfam" id="PF00249">
    <property type="entry name" value="Myb_DNA-binding"/>
    <property type="match status" value="1"/>
</dbReference>
<dbReference type="PANTHER" id="PTHR31442">
    <property type="entry name" value="HOMEODOMAIN-LIKE SUPERFAMILY PROTEIN-RELATED"/>
    <property type="match status" value="1"/>
</dbReference>
<dbReference type="PROSITE" id="PS51294">
    <property type="entry name" value="HTH_MYB"/>
    <property type="match status" value="1"/>
</dbReference>
<gene>
    <name evidence="6" type="ORF">OLEA9_A028185</name>
</gene>
<evidence type="ECO:0000256" key="1">
    <source>
        <dbReference type="ARBA" id="ARBA00004123"/>
    </source>
</evidence>
<evidence type="ECO:0000256" key="3">
    <source>
        <dbReference type="ARBA" id="ARBA00023163"/>
    </source>
</evidence>
<comment type="caution">
    <text evidence="6">The sequence shown here is derived from an EMBL/GenBank/DDBJ whole genome shotgun (WGS) entry which is preliminary data.</text>
</comment>
<keyword evidence="4" id="KW-0539">Nucleus</keyword>
<evidence type="ECO:0000256" key="4">
    <source>
        <dbReference type="ARBA" id="ARBA00023242"/>
    </source>
</evidence>
<name>A0A8S0Q208_OLEEU</name>
<dbReference type="FunFam" id="1.10.10.60:FF:000007">
    <property type="entry name" value="Two-component response regulator"/>
    <property type="match status" value="1"/>
</dbReference>
<dbReference type="GO" id="GO:0003677">
    <property type="term" value="F:DNA binding"/>
    <property type="evidence" value="ECO:0007669"/>
    <property type="project" value="InterPro"/>
</dbReference>
<sequence>MSNGFGTEEEIPLENITSDDNDIIGNGRKARKKVRIKNVKTEWTQELHDKFLDAVTQLGEGRCYPKEILELMNVAGLTRTQVASHLQKCHSGRWKPCERRKRHYRDVVASPEIEANKQKRKRFGSMPVLTEHFEQPNLRSEEENDEKIHPQIYDSTHNNNVDFDYNPQLPQVKSKKDSIRYTFAQDNVAAPCIEQVGSNLHALPGAFIPNEPFLFGFNSVTSGNLQAFDIDQPNEPG</sequence>
<dbReference type="GO" id="GO:0003700">
    <property type="term" value="F:DNA-binding transcription factor activity"/>
    <property type="evidence" value="ECO:0007669"/>
    <property type="project" value="InterPro"/>
</dbReference>
<comment type="subcellular location">
    <subcellularLocation>
        <location evidence="1">Nucleus</location>
    </subcellularLocation>
</comment>
<keyword evidence="3" id="KW-0804">Transcription</keyword>
<organism evidence="6 7">
    <name type="scientific">Olea europaea subsp. europaea</name>
    <dbReference type="NCBI Taxonomy" id="158383"/>
    <lineage>
        <taxon>Eukaryota</taxon>
        <taxon>Viridiplantae</taxon>
        <taxon>Streptophyta</taxon>
        <taxon>Embryophyta</taxon>
        <taxon>Tracheophyta</taxon>
        <taxon>Spermatophyta</taxon>
        <taxon>Magnoliopsida</taxon>
        <taxon>eudicotyledons</taxon>
        <taxon>Gunneridae</taxon>
        <taxon>Pentapetalae</taxon>
        <taxon>asterids</taxon>
        <taxon>lamiids</taxon>
        <taxon>Lamiales</taxon>
        <taxon>Oleaceae</taxon>
        <taxon>Oleeae</taxon>
        <taxon>Olea</taxon>
    </lineage>
</organism>
<keyword evidence="7" id="KW-1185">Reference proteome</keyword>
<dbReference type="Gene3D" id="1.10.10.60">
    <property type="entry name" value="Homeodomain-like"/>
    <property type="match status" value="1"/>
</dbReference>
<dbReference type="Proteomes" id="UP000594638">
    <property type="component" value="Unassembled WGS sequence"/>
</dbReference>
<protein>
    <submittedName>
        <fullName evidence="6">Two-component response regulator ARR14-like</fullName>
    </submittedName>
</protein>
<keyword evidence="2" id="KW-0805">Transcription regulation</keyword>
<feature type="domain" description="HTH myb-type" evidence="5">
    <location>
        <begin position="35"/>
        <end position="94"/>
    </location>
</feature>
<evidence type="ECO:0000313" key="6">
    <source>
        <dbReference type="EMBL" id="CAA2960879.1"/>
    </source>
</evidence>